<accession>A0A7Z7LEP0</accession>
<feature type="binding site" evidence="9">
    <location>
        <position position="157"/>
    </location>
    <ligand>
        <name>Mn(2+)</name>
        <dbReference type="ChEBI" id="CHEBI:29035"/>
    </ligand>
</feature>
<evidence type="ECO:0000256" key="1">
    <source>
        <dbReference type="ARBA" id="ARBA00022722"/>
    </source>
</evidence>
<keyword evidence="8 9" id="KW-0464">Manganese</keyword>
<feature type="binding site" evidence="9">
    <location>
        <position position="223"/>
    </location>
    <ligand>
        <name>Mn(2+)</name>
        <dbReference type="ChEBI" id="CHEBI:29035"/>
    </ligand>
</feature>
<dbReference type="InterPro" id="IPR002729">
    <property type="entry name" value="CRISPR-assoc_Cas1"/>
</dbReference>
<dbReference type="InterPro" id="IPR019858">
    <property type="entry name" value="CRISPR-assoc_Cas1_HMARI/TNEAP"/>
</dbReference>
<comment type="subunit">
    <text evidence="9">Homodimer, forms a heterotetramer with a Cas2 homodimer.</text>
</comment>
<keyword evidence="6 9" id="KW-0051">Antiviral defense</keyword>
<reference evidence="10 11" key="1">
    <citation type="submission" date="2017-01" db="EMBL/GenBank/DDBJ databases">
        <authorList>
            <person name="Erauso G."/>
        </authorList>
    </citation>
    <scope>NUCLEOTIDE SEQUENCE [LARGE SCALE GENOMIC DNA]</scope>
    <source>
        <strain evidence="10">MESINF1</strain>
    </source>
</reference>
<evidence type="ECO:0000313" key="10">
    <source>
        <dbReference type="EMBL" id="SSC12716.1"/>
    </source>
</evidence>
<dbReference type="GO" id="GO:0043571">
    <property type="term" value="P:maintenance of CRISPR repeat elements"/>
    <property type="evidence" value="ECO:0007669"/>
    <property type="project" value="UniProtKB-UniRule"/>
</dbReference>
<dbReference type="EC" id="3.1.-.-" evidence="9"/>
<dbReference type="CDD" id="cd09722">
    <property type="entry name" value="Cas1_I-B"/>
    <property type="match status" value="1"/>
</dbReference>
<keyword evidence="1 9" id="KW-0540">Nuclease</keyword>
<evidence type="ECO:0000256" key="3">
    <source>
        <dbReference type="ARBA" id="ARBA00022759"/>
    </source>
</evidence>
<dbReference type="PANTHER" id="PTHR43219:SF1">
    <property type="entry name" value="CRISPR-ASSOCIATED ENDONUCLEASE CAS1"/>
    <property type="match status" value="1"/>
</dbReference>
<keyword evidence="11" id="KW-1185">Reference proteome</keyword>
<keyword evidence="2 9" id="KW-0479">Metal-binding</keyword>
<dbReference type="PANTHER" id="PTHR43219">
    <property type="entry name" value="CRISPR-ASSOCIATED ENDONUCLEASE CAS1"/>
    <property type="match status" value="1"/>
</dbReference>
<evidence type="ECO:0000256" key="4">
    <source>
        <dbReference type="ARBA" id="ARBA00022801"/>
    </source>
</evidence>
<comment type="cofactor">
    <cofactor evidence="9">
        <name>Mg(2+)</name>
        <dbReference type="ChEBI" id="CHEBI:18420"/>
    </cofactor>
    <cofactor evidence="9">
        <name>Mn(2+)</name>
        <dbReference type="ChEBI" id="CHEBI:29035"/>
    </cofactor>
</comment>
<gene>
    <name evidence="9 10" type="primary">cas1</name>
    <name evidence="10" type="ORF">MESINF_1272</name>
</gene>
<organism evidence="10 11">
    <name type="scientific">Mesotoga infera</name>
    <dbReference type="NCBI Taxonomy" id="1236046"/>
    <lineage>
        <taxon>Bacteria</taxon>
        <taxon>Thermotogati</taxon>
        <taxon>Thermotogota</taxon>
        <taxon>Thermotogae</taxon>
        <taxon>Kosmotogales</taxon>
        <taxon>Kosmotogaceae</taxon>
        <taxon>Mesotoga</taxon>
    </lineage>
</organism>
<keyword evidence="3 9" id="KW-0255">Endonuclease</keyword>
<dbReference type="GO" id="GO:0046872">
    <property type="term" value="F:metal ion binding"/>
    <property type="evidence" value="ECO:0007669"/>
    <property type="project" value="UniProtKB-UniRule"/>
</dbReference>
<dbReference type="NCBIfam" id="TIGR03641">
    <property type="entry name" value="cas1_HMARI"/>
    <property type="match status" value="1"/>
</dbReference>
<dbReference type="Proteomes" id="UP000250796">
    <property type="component" value="Chromosome MESINF"/>
</dbReference>
<feature type="binding site" evidence="9">
    <location>
        <position position="238"/>
    </location>
    <ligand>
        <name>Mn(2+)</name>
        <dbReference type="ChEBI" id="CHEBI:29035"/>
    </ligand>
</feature>
<dbReference type="Pfam" id="PF01867">
    <property type="entry name" value="Cas_Cas1"/>
    <property type="match status" value="1"/>
</dbReference>
<comment type="function">
    <text evidence="9">CRISPR (clustered regularly interspaced short palindromic repeat), is an adaptive immune system that provides protection against mobile genetic elements (viruses, transposable elements and conjugative plasmids). CRISPR clusters contain spacers, sequences complementary to antecedent mobile elements, and target invading nucleic acids. CRISPR clusters are transcribed and processed into CRISPR RNA (crRNA). Acts as a dsDNA endonuclease. Involved in the integration of spacer DNA into the CRISPR cassette.</text>
</comment>
<evidence type="ECO:0000256" key="7">
    <source>
        <dbReference type="ARBA" id="ARBA00023125"/>
    </source>
</evidence>
<evidence type="ECO:0000256" key="2">
    <source>
        <dbReference type="ARBA" id="ARBA00022723"/>
    </source>
</evidence>
<evidence type="ECO:0000256" key="9">
    <source>
        <dbReference type="HAMAP-Rule" id="MF_01470"/>
    </source>
</evidence>
<evidence type="ECO:0000256" key="6">
    <source>
        <dbReference type="ARBA" id="ARBA00023118"/>
    </source>
</evidence>
<dbReference type="GO" id="GO:0051607">
    <property type="term" value="P:defense response to virus"/>
    <property type="evidence" value="ECO:0007669"/>
    <property type="project" value="UniProtKB-UniRule"/>
</dbReference>
<evidence type="ECO:0000256" key="8">
    <source>
        <dbReference type="ARBA" id="ARBA00023211"/>
    </source>
</evidence>
<dbReference type="NCBIfam" id="TIGR00287">
    <property type="entry name" value="cas1"/>
    <property type="match status" value="1"/>
</dbReference>
<dbReference type="GO" id="GO:0016787">
    <property type="term" value="F:hydrolase activity"/>
    <property type="evidence" value="ECO:0007669"/>
    <property type="project" value="UniProtKB-KW"/>
</dbReference>
<dbReference type="EMBL" id="LS974202">
    <property type="protein sequence ID" value="SSC12716.1"/>
    <property type="molecule type" value="Genomic_DNA"/>
</dbReference>
<dbReference type="GO" id="GO:0003677">
    <property type="term" value="F:DNA binding"/>
    <property type="evidence" value="ECO:0007669"/>
    <property type="project" value="UniProtKB-KW"/>
</dbReference>
<comment type="similarity">
    <text evidence="9">Belongs to the CRISPR-associated endonuclease Cas1 family.</text>
</comment>
<keyword evidence="5 9" id="KW-0460">Magnesium</keyword>
<dbReference type="Gene3D" id="1.20.120.920">
    <property type="entry name" value="CRISPR-associated endonuclease Cas1, C-terminal domain"/>
    <property type="match status" value="1"/>
</dbReference>
<evidence type="ECO:0000313" key="11">
    <source>
        <dbReference type="Proteomes" id="UP000250796"/>
    </source>
</evidence>
<evidence type="ECO:0000256" key="5">
    <source>
        <dbReference type="ARBA" id="ARBA00022842"/>
    </source>
</evidence>
<protein>
    <recommendedName>
        <fullName evidence="9">CRISPR-associated endonuclease Cas1</fullName>
        <ecNumber evidence="9">3.1.-.-</ecNumber>
    </recommendedName>
</protein>
<dbReference type="AlphaFoldDB" id="A0A7Z7LEP0"/>
<sequence>MKRMLYLFTSGKLLRMNNTLVFEKEDGKKVHLPVEQTDSICAFGELDLNKRVLEFLTQKQIPLHFFNRYDYYSGTYYPREHLNSGFLILQQVNFYNDPEKRLDLAKKFVSASMTNMLNVLAYYNRRGKDLENAIESLNSLKDRLVETASIDESMAIEGNFRDLYYKCFDAIIDNSSFEFVSRTRQPPLNRLNALISFGNTMLYTTVLGEIYRTHLDPRIGYLHTTNFRSFSLNLDVAEVFKPILVDRLIFSLINKKQIQAKHFAKHLEGIYMNDAGKETFVKEYDEKLKTTIKHPGLKRNVSYRYLIRLELYKIEKHITGEKEYVPWKG</sequence>
<keyword evidence="7 9" id="KW-0238">DNA-binding</keyword>
<dbReference type="RefSeq" id="WP_169698971.1">
    <property type="nucleotide sequence ID" value="NZ_LS974202.1"/>
</dbReference>
<dbReference type="InterPro" id="IPR042206">
    <property type="entry name" value="CRISPR-assoc_Cas1_C"/>
</dbReference>
<keyword evidence="4 9" id="KW-0378">Hydrolase</keyword>
<dbReference type="Gene3D" id="3.100.10.20">
    <property type="entry name" value="CRISPR-associated endonuclease Cas1, N-terminal domain"/>
    <property type="match status" value="1"/>
</dbReference>
<dbReference type="InterPro" id="IPR042211">
    <property type="entry name" value="CRISPR-assoc_Cas1_N"/>
</dbReference>
<name>A0A7Z7LEP0_9BACT</name>
<proteinExistence type="inferred from homology"/>
<dbReference type="GO" id="GO:0004520">
    <property type="term" value="F:DNA endonuclease activity"/>
    <property type="evidence" value="ECO:0007669"/>
    <property type="project" value="InterPro"/>
</dbReference>
<dbReference type="KEGG" id="minf:MESINF_1272"/>
<dbReference type="HAMAP" id="MF_01470">
    <property type="entry name" value="Cas1"/>
    <property type="match status" value="1"/>
</dbReference>